<keyword evidence="1" id="KW-0472">Membrane</keyword>
<dbReference type="EMBL" id="CP146069">
    <property type="protein sequence ID" value="WWR48004.1"/>
    <property type="molecule type" value="Genomic_DNA"/>
</dbReference>
<dbReference type="RefSeq" id="WP_338550828.1">
    <property type="nucleotide sequence ID" value="NZ_CP146069.1"/>
</dbReference>
<dbReference type="Pfam" id="PF18910">
    <property type="entry name" value="DUF5665"/>
    <property type="match status" value="1"/>
</dbReference>
<evidence type="ECO:0000256" key="1">
    <source>
        <dbReference type="SAM" id="Phobius"/>
    </source>
</evidence>
<feature type="transmembrane region" description="Helical" evidence="1">
    <location>
        <begin position="45"/>
        <end position="66"/>
    </location>
</feature>
<organism evidence="2 3">
    <name type="scientific">Roseovarius phycicola</name>
    <dbReference type="NCBI Taxonomy" id="3080976"/>
    <lineage>
        <taxon>Bacteria</taxon>
        <taxon>Pseudomonadati</taxon>
        <taxon>Pseudomonadota</taxon>
        <taxon>Alphaproteobacteria</taxon>
        <taxon>Rhodobacterales</taxon>
        <taxon>Roseobacteraceae</taxon>
        <taxon>Roseovarius</taxon>
    </lineage>
</organism>
<dbReference type="InterPro" id="IPR043723">
    <property type="entry name" value="DUF5665"/>
</dbReference>
<keyword evidence="3" id="KW-1185">Reference proteome</keyword>
<protein>
    <submittedName>
        <fullName evidence="2">DUF5665 domain-containing protein</fullName>
    </submittedName>
</protein>
<evidence type="ECO:0000313" key="2">
    <source>
        <dbReference type="EMBL" id="WWR48004.1"/>
    </source>
</evidence>
<evidence type="ECO:0000313" key="3">
    <source>
        <dbReference type="Proteomes" id="UP001364156"/>
    </source>
</evidence>
<gene>
    <name evidence="2" type="ORF">RZ517_07505</name>
</gene>
<proteinExistence type="predicted"/>
<keyword evidence="1" id="KW-1133">Transmembrane helix</keyword>
<dbReference type="Proteomes" id="UP001364156">
    <property type="component" value="Chromosome"/>
</dbReference>
<keyword evidence="1" id="KW-0812">Transmembrane</keyword>
<accession>A0ABZ2HMI5</accession>
<sequence length="91" mass="9991">MSEDIDTAQEMRALRKEVARLNKLSFVRIHNSIPKLLGYSFARGLAFGLGTVLGASVLLSLVAWSVSQVEFLPVIGEWAAEIADQMEAARE</sequence>
<reference evidence="2 3" key="1">
    <citation type="submission" date="2023-10" db="EMBL/GenBank/DDBJ databases">
        <title>Roseovarius strain S88 nov., isolated from a marine algae.</title>
        <authorList>
            <person name="Lee M.W."/>
            <person name="Lee J.K."/>
            <person name="Kim J.M."/>
            <person name="Choi D.G."/>
            <person name="Baek J.H."/>
            <person name="Bayburt H."/>
            <person name="Jung J.J."/>
            <person name="Han D.M."/>
            <person name="Jeon C.O."/>
        </authorList>
    </citation>
    <scope>NUCLEOTIDE SEQUENCE [LARGE SCALE GENOMIC DNA]</scope>
    <source>
        <strain evidence="2 3">S88</strain>
    </source>
</reference>
<name>A0ABZ2HMI5_9RHOB</name>